<dbReference type="Proteomes" id="UP001162480">
    <property type="component" value="Chromosome 6"/>
</dbReference>
<protein>
    <submittedName>
        <fullName evidence="2">Uncharacterized protein</fullName>
    </submittedName>
</protein>
<feature type="chain" id="PRO_5041460687" evidence="1">
    <location>
        <begin position="18"/>
        <end position="90"/>
    </location>
</feature>
<dbReference type="AlphaFoldDB" id="A0AA36B0P7"/>
<evidence type="ECO:0000313" key="3">
    <source>
        <dbReference type="Proteomes" id="UP001162480"/>
    </source>
</evidence>
<sequence>MFLLRIDFAFSFVLLLGDKIHWRTLSRHENKKKIYLQLLANLYENTTSFQDYYEKPKGLLNLQSNLGLKLRPDVVIKGIFLPGKTVNAQA</sequence>
<organism evidence="2 3">
    <name type="scientific">Octopus vulgaris</name>
    <name type="common">Common octopus</name>
    <dbReference type="NCBI Taxonomy" id="6645"/>
    <lineage>
        <taxon>Eukaryota</taxon>
        <taxon>Metazoa</taxon>
        <taxon>Spiralia</taxon>
        <taxon>Lophotrochozoa</taxon>
        <taxon>Mollusca</taxon>
        <taxon>Cephalopoda</taxon>
        <taxon>Coleoidea</taxon>
        <taxon>Octopodiformes</taxon>
        <taxon>Octopoda</taxon>
        <taxon>Incirrata</taxon>
        <taxon>Octopodidae</taxon>
        <taxon>Octopus</taxon>
    </lineage>
</organism>
<feature type="signal peptide" evidence="1">
    <location>
        <begin position="1"/>
        <end position="17"/>
    </location>
</feature>
<gene>
    <name evidence="2" type="ORF">OCTVUL_1B014324</name>
</gene>
<evidence type="ECO:0000313" key="2">
    <source>
        <dbReference type="EMBL" id="CAI9724442.1"/>
    </source>
</evidence>
<proteinExistence type="predicted"/>
<evidence type="ECO:0000256" key="1">
    <source>
        <dbReference type="SAM" id="SignalP"/>
    </source>
</evidence>
<keyword evidence="1" id="KW-0732">Signal</keyword>
<accession>A0AA36B0P7</accession>
<dbReference type="EMBL" id="OX597819">
    <property type="protein sequence ID" value="CAI9724442.1"/>
    <property type="molecule type" value="Genomic_DNA"/>
</dbReference>
<keyword evidence="3" id="KW-1185">Reference proteome</keyword>
<reference evidence="2" key="1">
    <citation type="submission" date="2023-08" db="EMBL/GenBank/DDBJ databases">
        <authorList>
            <person name="Alioto T."/>
            <person name="Alioto T."/>
            <person name="Gomez Garrido J."/>
        </authorList>
    </citation>
    <scope>NUCLEOTIDE SEQUENCE</scope>
</reference>
<name>A0AA36B0P7_OCTVU</name>